<dbReference type="InterPro" id="IPR050882">
    <property type="entry name" value="Prepilin_peptidase/N-MTase"/>
</dbReference>
<dbReference type="RefSeq" id="WP_013132454.1">
    <property type="nucleotide sequence ID" value="NC_014165.1"/>
</dbReference>
<dbReference type="STRING" id="469371.Tbis_2211"/>
<organism evidence="5 6">
    <name type="scientific">Thermobispora bispora (strain ATCC 19993 / DSM 43833 / CBS 139.67 / JCM 10125 / KCTC 9307 / NBRC 14880 / R51)</name>
    <dbReference type="NCBI Taxonomy" id="469371"/>
    <lineage>
        <taxon>Bacteria</taxon>
        <taxon>Bacillati</taxon>
        <taxon>Actinomycetota</taxon>
        <taxon>Actinomycetes</taxon>
        <taxon>Streptosporangiales</taxon>
        <taxon>Streptosporangiaceae</taxon>
        <taxon>Thermobispora</taxon>
    </lineage>
</organism>
<feature type="signal peptide" evidence="3">
    <location>
        <begin position="1"/>
        <end position="24"/>
    </location>
</feature>
<dbReference type="GO" id="GO:0004190">
    <property type="term" value="F:aspartic-type endopeptidase activity"/>
    <property type="evidence" value="ECO:0007669"/>
    <property type="project" value="InterPro"/>
</dbReference>
<dbReference type="PANTHER" id="PTHR30487">
    <property type="entry name" value="TYPE 4 PREPILIN-LIKE PROTEINS LEADER PEPTIDE-PROCESSING ENZYME"/>
    <property type="match status" value="1"/>
</dbReference>
<dbReference type="EMBL" id="CP001874">
    <property type="protein sequence ID" value="ADG88921.1"/>
    <property type="molecule type" value="Genomic_DNA"/>
</dbReference>
<feature type="transmembrane region" description="Helical" evidence="2">
    <location>
        <begin position="126"/>
        <end position="144"/>
    </location>
</feature>
<dbReference type="eggNOG" id="COG1989">
    <property type="taxonomic scope" value="Bacteria"/>
</dbReference>
<reference evidence="5 6" key="1">
    <citation type="submission" date="2010-01" db="EMBL/GenBank/DDBJ databases">
        <title>The complete genome of Thermobispora bispora DSM 43833.</title>
        <authorList>
            <consortium name="US DOE Joint Genome Institute (JGI-PGF)"/>
            <person name="Lucas S."/>
            <person name="Copeland A."/>
            <person name="Lapidus A."/>
            <person name="Glavina del Rio T."/>
            <person name="Dalin E."/>
            <person name="Tice H."/>
            <person name="Bruce D."/>
            <person name="Goodwin L."/>
            <person name="Pitluck S."/>
            <person name="Kyrpides N."/>
            <person name="Mavromatis K."/>
            <person name="Ivanova N."/>
            <person name="Mikhailova N."/>
            <person name="Chertkov O."/>
            <person name="Brettin T."/>
            <person name="Detter J.C."/>
            <person name="Han C."/>
            <person name="Larimer F."/>
            <person name="Land M."/>
            <person name="Hauser L."/>
            <person name="Markowitz V."/>
            <person name="Cheng J.-F."/>
            <person name="Hugenholtz P."/>
            <person name="Woyke T."/>
            <person name="Wu D."/>
            <person name="Jando M."/>
            <person name="Schneider S."/>
            <person name="Klenk H.-P."/>
            <person name="Eisen J.A."/>
        </authorList>
    </citation>
    <scope>NUCLEOTIDE SEQUENCE [LARGE SCALE GENOMIC DNA]</scope>
    <source>
        <strain evidence="6">ATCC 19993 / DSM 43833 / CBS 139.67 / JCM 10125 / KCTC 9307 / NBRC 14880 / R51</strain>
    </source>
</reference>
<dbReference type="Pfam" id="PF01478">
    <property type="entry name" value="Peptidase_A24"/>
    <property type="match status" value="1"/>
</dbReference>
<dbReference type="KEGG" id="tbi:Tbis_2211"/>
<keyword evidence="6" id="KW-1185">Reference proteome</keyword>
<name>D6Y346_THEBD</name>
<dbReference type="Gene3D" id="1.20.120.1220">
    <property type="match status" value="1"/>
</dbReference>
<dbReference type="PANTHER" id="PTHR30487:SF0">
    <property type="entry name" value="PREPILIN LEADER PEPTIDASE_N-METHYLTRANSFERASE-RELATED"/>
    <property type="match status" value="1"/>
</dbReference>
<evidence type="ECO:0000313" key="5">
    <source>
        <dbReference type="EMBL" id="ADG88921.1"/>
    </source>
</evidence>
<dbReference type="HOGENOM" id="CLU_057101_2_1_11"/>
<feature type="chain" id="PRO_5039109162" evidence="3">
    <location>
        <begin position="25"/>
        <end position="222"/>
    </location>
</feature>
<protein>
    <submittedName>
        <fullName evidence="5">Peptidase A24A prepilin type IV</fullName>
    </submittedName>
</protein>
<keyword evidence="2" id="KW-0812">Transmembrane</keyword>
<accession>D6Y346</accession>
<gene>
    <name evidence="5" type="ordered locus">Tbis_2211</name>
</gene>
<dbReference type="InterPro" id="IPR000045">
    <property type="entry name" value="Prepilin_IV_endopep_pep"/>
</dbReference>
<feature type="transmembrane region" description="Helical" evidence="2">
    <location>
        <begin position="77"/>
        <end position="95"/>
    </location>
</feature>
<evidence type="ECO:0000256" key="3">
    <source>
        <dbReference type="SAM" id="SignalP"/>
    </source>
</evidence>
<dbReference type="AlphaFoldDB" id="D6Y346"/>
<comment type="similarity">
    <text evidence="1">Belongs to the peptidase A24 family.</text>
</comment>
<dbReference type="Proteomes" id="UP000006640">
    <property type="component" value="Chromosome"/>
</dbReference>
<feature type="domain" description="Prepilin type IV endopeptidase peptidase" evidence="4">
    <location>
        <begin position="86"/>
        <end position="188"/>
    </location>
</feature>
<dbReference type="GO" id="GO:0006465">
    <property type="term" value="P:signal peptide processing"/>
    <property type="evidence" value="ECO:0007669"/>
    <property type="project" value="TreeGrafter"/>
</dbReference>
<keyword evidence="2" id="KW-0472">Membrane</keyword>
<keyword evidence="3" id="KW-0732">Signal</keyword>
<sequence length="222" mass="22255">MTALLVAGAAAAGLIAGAYARALAARFTADPGDPRREARDAFAAAVRARPVPRPPYLLEIATAAAAALAAWRVEPGWQLAAWGYAVWAGAALAAIDWRTRRLPDAITLPSYPVLIALLAPSGRLPGAALAAAVLIVVFGVLWLIRPADLGLGDVKLSGLIGLVTGSGGPAAAATAVLAGVLLAALYAIALLARGRGSRDTVFPFGPFLITGALAALAAGSPG</sequence>
<feature type="transmembrane region" description="Helical" evidence="2">
    <location>
        <begin position="201"/>
        <end position="219"/>
    </location>
</feature>
<evidence type="ECO:0000313" key="6">
    <source>
        <dbReference type="Proteomes" id="UP000006640"/>
    </source>
</evidence>
<evidence type="ECO:0000256" key="2">
    <source>
        <dbReference type="SAM" id="Phobius"/>
    </source>
</evidence>
<keyword evidence="2" id="KW-1133">Transmembrane helix</keyword>
<feature type="transmembrane region" description="Helical" evidence="2">
    <location>
        <begin position="156"/>
        <end position="189"/>
    </location>
</feature>
<proteinExistence type="inferred from homology"/>
<evidence type="ECO:0000256" key="1">
    <source>
        <dbReference type="ARBA" id="ARBA00005801"/>
    </source>
</evidence>
<evidence type="ECO:0000259" key="4">
    <source>
        <dbReference type="Pfam" id="PF01478"/>
    </source>
</evidence>
<dbReference type="GO" id="GO:0005886">
    <property type="term" value="C:plasma membrane"/>
    <property type="evidence" value="ECO:0007669"/>
    <property type="project" value="TreeGrafter"/>
</dbReference>